<evidence type="ECO:0000313" key="5">
    <source>
        <dbReference type="Proteomes" id="UP000229385"/>
    </source>
</evidence>
<keyword evidence="1" id="KW-0175">Coiled coil</keyword>
<feature type="transmembrane region" description="Helical" evidence="3">
    <location>
        <begin position="306"/>
        <end position="325"/>
    </location>
</feature>
<feature type="compositionally biased region" description="Basic and acidic residues" evidence="2">
    <location>
        <begin position="58"/>
        <end position="75"/>
    </location>
</feature>
<evidence type="ECO:0000256" key="1">
    <source>
        <dbReference type="SAM" id="Coils"/>
    </source>
</evidence>
<accession>A0A2M7XB68</accession>
<reference evidence="5" key="1">
    <citation type="submission" date="2017-09" db="EMBL/GenBank/DDBJ databases">
        <title>Depth-based differentiation of microbial function through sediment-hosted aquifers and enrichment of novel symbionts in the deep terrestrial subsurface.</title>
        <authorList>
            <person name="Probst A.J."/>
            <person name="Ladd B."/>
            <person name="Jarett J.K."/>
            <person name="Geller-Mcgrath D.E."/>
            <person name="Sieber C.M.K."/>
            <person name="Emerson J.B."/>
            <person name="Anantharaman K."/>
            <person name="Thomas B.C."/>
            <person name="Malmstrom R."/>
            <person name="Stieglmeier M."/>
            <person name="Klingl A."/>
            <person name="Woyke T."/>
            <person name="Ryan C.M."/>
            <person name="Banfield J.F."/>
        </authorList>
    </citation>
    <scope>NUCLEOTIDE SEQUENCE [LARGE SCALE GENOMIC DNA]</scope>
</reference>
<dbReference type="AlphaFoldDB" id="A0A2M7XB68"/>
<name>A0A2M7XB68_9BACT</name>
<feature type="transmembrane region" description="Helical" evidence="3">
    <location>
        <begin position="195"/>
        <end position="225"/>
    </location>
</feature>
<keyword evidence="3" id="KW-1133">Transmembrane helix</keyword>
<protein>
    <submittedName>
        <fullName evidence="4">Uncharacterized protein</fullName>
    </submittedName>
</protein>
<feature type="coiled-coil region" evidence="1">
    <location>
        <begin position="143"/>
        <end position="186"/>
    </location>
</feature>
<evidence type="ECO:0000256" key="2">
    <source>
        <dbReference type="SAM" id="MobiDB-lite"/>
    </source>
</evidence>
<evidence type="ECO:0000313" key="4">
    <source>
        <dbReference type="EMBL" id="PJA45141.1"/>
    </source>
</evidence>
<gene>
    <name evidence="4" type="ORF">CO174_04895</name>
</gene>
<dbReference type="EMBL" id="PFWU01000049">
    <property type="protein sequence ID" value="PJA45141.1"/>
    <property type="molecule type" value="Genomic_DNA"/>
</dbReference>
<feature type="region of interest" description="Disordered" evidence="2">
    <location>
        <begin position="1"/>
        <end position="143"/>
    </location>
</feature>
<evidence type="ECO:0000256" key="3">
    <source>
        <dbReference type="SAM" id="Phobius"/>
    </source>
</evidence>
<keyword evidence="3" id="KW-0472">Membrane</keyword>
<feature type="transmembrane region" description="Helical" evidence="3">
    <location>
        <begin position="270"/>
        <end position="294"/>
    </location>
</feature>
<feature type="compositionally biased region" description="Polar residues" evidence="2">
    <location>
        <begin position="79"/>
        <end position="92"/>
    </location>
</feature>
<organism evidence="4 5">
    <name type="scientific">Candidatus Uhrbacteria bacterium CG_4_9_14_3_um_filter_50_9</name>
    <dbReference type="NCBI Taxonomy" id="1975035"/>
    <lineage>
        <taxon>Bacteria</taxon>
        <taxon>Candidatus Uhriibacteriota</taxon>
    </lineage>
</organism>
<dbReference type="Proteomes" id="UP000229385">
    <property type="component" value="Unassembled WGS sequence"/>
</dbReference>
<keyword evidence="3" id="KW-0812">Transmembrane</keyword>
<proteinExistence type="predicted"/>
<sequence length="327" mass="35919">MAPAGGTAAAIPSKREQLTRARVASRRAKTSSPRAAQRNREMRGTTPGGSSRELLLNQRDRAAGSRNRSTTDARRSKNKATQLANSVSNSFGSRRGLDPQAPAFGPRPDLQTPEAQAAERRRQDETPESNRPRGTQEVDPTPVDQLRAQLSNLKLQMARTKNQSAKDELEKLKDEQMARLRSAIKKRAKAAFKRGVIWVIDLIAASFDIGTVGVSMIVDILIYTFTFGWLNLELFYGKKFRKGKDPFISPLSWDPIPMPVDPNAVILDGLVIAADIAIVILGFCLFFLGFCLMYDYAAFMQNPLNFALSVISTPGSSCVAAIMIGSF</sequence>
<feature type="compositionally biased region" description="Basic and acidic residues" evidence="2">
    <location>
        <begin position="117"/>
        <end position="136"/>
    </location>
</feature>
<comment type="caution">
    <text evidence="4">The sequence shown here is derived from an EMBL/GenBank/DDBJ whole genome shotgun (WGS) entry which is preliminary data.</text>
</comment>